<evidence type="ECO:0000313" key="3">
    <source>
        <dbReference type="Proteomes" id="UP000275267"/>
    </source>
</evidence>
<feature type="region of interest" description="Disordered" evidence="1">
    <location>
        <begin position="228"/>
        <end position="286"/>
    </location>
</feature>
<protein>
    <submittedName>
        <fullName evidence="2">Uncharacterized protein</fullName>
    </submittedName>
</protein>
<feature type="compositionally biased region" description="Basic residues" evidence="1">
    <location>
        <begin position="87"/>
        <end position="99"/>
    </location>
</feature>
<feature type="region of interest" description="Disordered" evidence="1">
    <location>
        <begin position="66"/>
        <end position="111"/>
    </location>
</feature>
<accession>A0A3L6QPV0</accession>
<keyword evidence="3" id="KW-1185">Reference proteome</keyword>
<feature type="compositionally biased region" description="Basic and acidic residues" evidence="1">
    <location>
        <begin position="242"/>
        <end position="252"/>
    </location>
</feature>
<dbReference type="EMBL" id="PQIB02000011">
    <property type="protein sequence ID" value="RLM85518.1"/>
    <property type="molecule type" value="Genomic_DNA"/>
</dbReference>
<feature type="compositionally biased region" description="Low complexity" evidence="1">
    <location>
        <begin position="1"/>
        <end position="13"/>
    </location>
</feature>
<feature type="compositionally biased region" description="Basic and acidic residues" evidence="1">
    <location>
        <begin position="67"/>
        <end position="76"/>
    </location>
</feature>
<evidence type="ECO:0000313" key="2">
    <source>
        <dbReference type="EMBL" id="RLM85518.1"/>
    </source>
</evidence>
<comment type="caution">
    <text evidence="2">The sequence shown here is derived from an EMBL/GenBank/DDBJ whole genome shotgun (WGS) entry which is preliminary data.</text>
</comment>
<dbReference type="OrthoDB" id="10652170at2759"/>
<name>A0A3L6QPV0_PANMI</name>
<evidence type="ECO:0000256" key="1">
    <source>
        <dbReference type="SAM" id="MobiDB-lite"/>
    </source>
</evidence>
<sequence>MASAVAQQQSVGSQKDRRDVRSTAGAGADQIRSEPEGLLDALPQRADRLVDAHELAERHGAVPRRVAGADELRGGGDEAVLGGHDERRHRRARRRRVARRAVLDAPQQPVRRDLQASPIAHHQDREITKHRITIDISRQLCSDLELVAEVDDEGAGHGLDADPVAAVRDLEPRDAPLEEERDEVAVAVWRQAQRPLRVRARRVVVHVHHHVAAAELPVKVVWAEPHPLAQQPQQLHPHGPRRRDERLHRRPEAAGLVGPRVLAAASAGKGQARRRQSRQYRSPPVP</sequence>
<dbReference type="AlphaFoldDB" id="A0A3L6QPV0"/>
<reference evidence="3" key="1">
    <citation type="journal article" date="2019" name="Nat. Commun.">
        <title>The genome of broomcorn millet.</title>
        <authorList>
            <person name="Zou C."/>
            <person name="Miki D."/>
            <person name="Li D."/>
            <person name="Tang Q."/>
            <person name="Xiao L."/>
            <person name="Rajput S."/>
            <person name="Deng P."/>
            <person name="Jia W."/>
            <person name="Huang R."/>
            <person name="Zhang M."/>
            <person name="Sun Y."/>
            <person name="Hu J."/>
            <person name="Fu X."/>
            <person name="Schnable P.S."/>
            <person name="Li F."/>
            <person name="Zhang H."/>
            <person name="Feng B."/>
            <person name="Zhu X."/>
            <person name="Liu R."/>
            <person name="Schnable J.C."/>
            <person name="Zhu J.-K."/>
            <person name="Zhang H."/>
        </authorList>
    </citation>
    <scope>NUCLEOTIDE SEQUENCE [LARGE SCALE GENOMIC DNA]</scope>
</reference>
<feature type="compositionally biased region" description="Low complexity" evidence="1">
    <location>
        <begin position="228"/>
        <end position="237"/>
    </location>
</feature>
<organism evidence="2 3">
    <name type="scientific">Panicum miliaceum</name>
    <name type="common">Proso millet</name>
    <name type="synonym">Broomcorn millet</name>
    <dbReference type="NCBI Taxonomy" id="4540"/>
    <lineage>
        <taxon>Eukaryota</taxon>
        <taxon>Viridiplantae</taxon>
        <taxon>Streptophyta</taxon>
        <taxon>Embryophyta</taxon>
        <taxon>Tracheophyta</taxon>
        <taxon>Spermatophyta</taxon>
        <taxon>Magnoliopsida</taxon>
        <taxon>Liliopsida</taxon>
        <taxon>Poales</taxon>
        <taxon>Poaceae</taxon>
        <taxon>PACMAD clade</taxon>
        <taxon>Panicoideae</taxon>
        <taxon>Panicodae</taxon>
        <taxon>Paniceae</taxon>
        <taxon>Panicinae</taxon>
        <taxon>Panicum</taxon>
        <taxon>Panicum sect. Panicum</taxon>
    </lineage>
</organism>
<gene>
    <name evidence="2" type="ORF">C2845_PM04G03490</name>
</gene>
<proteinExistence type="predicted"/>
<feature type="region of interest" description="Disordered" evidence="1">
    <location>
        <begin position="1"/>
        <end position="45"/>
    </location>
</feature>
<dbReference type="Proteomes" id="UP000275267">
    <property type="component" value="Unassembled WGS sequence"/>
</dbReference>